<name>A0A914CC22_9BILA</name>
<organism evidence="2 3">
    <name type="scientific">Acrobeloides nanus</name>
    <dbReference type="NCBI Taxonomy" id="290746"/>
    <lineage>
        <taxon>Eukaryota</taxon>
        <taxon>Metazoa</taxon>
        <taxon>Ecdysozoa</taxon>
        <taxon>Nematoda</taxon>
        <taxon>Chromadorea</taxon>
        <taxon>Rhabditida</taxon>
        <taxon>Tylenchina</taxon>
        <taxon>Cephalobomorpha</taxon>
        <taxon>Cephaloboidea</taxon>
        <taxon>Cephalobidae</taxon>
        <taxon>Acrobeloides</taxon>
    </lineage>
</organism>
<evidence type="ECO:0000313" key="3">
    <source>
        <dbReference type="WBParaSite" id="ACRNAN_Path_832.g3188.t1"/>
    </source>
</evidence>
<dbReference type="WBParaSite" id="ACRNAN_Path_832.g3188.t1">
    <property type="protein sequence ID" value="ACRNAN_Path_832.g3188.t1"/>
    <property type="gene ID" value="ACRNAN_Path_832.g3188"/>
</dbReference>
<accession>A0A914CC22</accession>
<feature type="compositionally biased region" description="Polar residues" evidence="1">
    <location>
        <begin position="20"/>
        <end position="32"/>
    </location>
</feature>
<protein>
    <submittedName>
        <fullName evidence="3">Uncharacterized protein</fullName>
    </submittedName>
</protein>
<reference evidence="3" key="1">
    <citation type="submission" date="2022-11" db="UniProtKB">
        <authorList>
            <consortium name="WormBaseParasite"/>
        </authorList>
    </citation>
    <scope>IDENTIFICATION</scope>
</reference>
<feature type="compositionally biased region" description="Basic and acidic residues" evidence="1">
    <location>
        <begin position="33"/>
        <end position="45"/>
    </location>
</feature>
<proteinExistence type="predicted"/>
<dbReference type="AlphaFoldDB" id="A0A914CC22"/>
<sequence length="66" mass="7655">MNRDIPINVYGADRSVRRGTAQTGQERTATQSDRQRQWKSDRAQSLEEDLSILRARDYPYESAPRS</sequence>
<feature type="region of interest" description="Disordered" evidence="1">
    <location>
        <begin position="1"/>
        <end position="45"/>
    </location>
</feature>
<dbReference type="Proteomes" id="UP000887540">
    <property type="component" value="Unplaced"/>
</dbReference>
<evidence type="ECO:0000313" key="2">
    <source>
        <dbReference type="Proteomes" id="UP000887540"/>
    </source>
</evidence>
<evidence type="ECO:0000256" key="1">
    <source>
        <dbReference type="SAM" id="MobiDB-lite"/>
    </source>
</evidence>
<keyword evidence="2" id="KW-1185">Reference proteome</keyword>